<keyword evidence="1" id="KW-0472">Membrane</keyword>
<name>U2ZXU6_9SPHN</name>
<sequence length="75" mass="8530">MRDKPTLRIPFGILGLLICLTVYILLVAKAVDQIAAWPVLVQTVIYIVLGTIWLLPLKRFLVWMETGSWRIPPGK</sequence>
<dbReference type="InterPro" id="IPR021265">
    <property type="entry name" value="DUF2842"/>
</dbReference>
<dbReference type="RefSeq" id="WP_021688235.1">
    <property type="nucleotide sequence ID" value="NZ_BASZ01000001.1"/>
</dbReference>
<dbReference type="Proteomes" id="UP000016568">
    <property type="component" value="Unassembled WGS sequence"/>
</dbReference>
<reference evidence="2 3" key="1">
    <citation type="submission" date="2013-09" db="EMBL/GenBank/DDBJ databases">
        <title>Whole genome shotgun sequence of Novosphingobium tardaugens NBRC 16725.</title>
        <authorList>
            <person name="Isaki S."/>
            <person name="Hosoyama A."/>
            <person name="Tsuchikane K."/>
            <person name="Katsumata H."/>
            <person name="Ando Y."/>
            <person name="Yamazaki S."/>
            <person name="Fujita N."/>
        </authorList>
    </citation>
    <scope>NUCLEOTIDE SEQUENCE [LARGE SCALE GENOMIC DNA]</scope>
    <source>
        <strain evidence="2 3">NBRC 16725</strain>
    </source>
</reference>
<evidence type="ECO:0000256" key="1">
    <source>
        <dbReference type="SAM" id="Phobius"/>
    </source>
</evidence>
<dbReference type="Pfam" id="PF11003">
    <property type="entry name" value="DUF2842"/>
    <property type="match status" value="1"/>
</dbReference>
<dbReference type="KEGG" id="ntd:EGO55_16685"/>
<gene>
    <name evidence="2" type="ORF">NT2_01_00960</name>
</gene>
<organism evidence="2 3">
    <name type="scientific">Caenibius tardaugens NBRC 16725</name>
    <dbReference type="NCBI Taxonomy" id="1219035"/>
    <lineage>
        <taxon>Bacteria</taxon>
        <taxon>Pseudomonadati</taxon>
        <taxon>Pseudomonadota</taxon>
        <taxon>Alphaproteobacteria</taxon>
        <taxon>Sphingomonadales</taxon>
        <taxon>Erythrobacteraceae</taxon>
        <taxon>Caenibius</taxon>
    </lineage>
</organism>
<keyword evidence="1" id="KW-0812">Transmembrane</keyword>
<feature type="transmembrane region" description="Helical" evidence="1">
    <location>
        <begin position="34"/>
        <end position="55"/>
    </location>
</feature>
<dbReference type="AlphaFoldDB" id="U2ZXU6"/>
<keyword evidence="1" id="KW-1133">Transmembrane helix</keyword>
<comment type="caution">
    <text evidence="2">The sequence shown here is derived from an EMBL/GenBank/DDBJ whole genome shotgun (WGS) entry which is preliminary data.</text>
</comment>
<keyword evidence="3" id="KW-1185">Reference proteome</keyword>
<dbReference type="OrthoDB" id="7510023at2"/>
<dbReference type="EMBL" id="BASZ01000001">
    <property type="protein sequence ID" value="GAD47328.1"/>
    <property type="molecule type" value="Genomic_DNA"/>
</dbReference>
<protein>
    <recommendedName>
        <fullName evidence="4">DUF2842 domain-containing protein</fullName>
    </recommendedName>
</protein>
<feature type="transmembrane region" description="Helical" evidence="1">
    <location>
        <begin position="7"/>
        <end position="28"/>
    </location>
</feature>
<accession>U2ZXU6</accession>
<evidence type="ECO:0000313" key="3">
    <source>
        <dbReference type="Proteomes" id="UP000016568"/>
    </source>
</evidence>
<evidence type="ECO:0000313" key="2">
    <source>
        <dbReference type="EMBL" id="GAD47328.1"/>
    </source>
</evidence>
<proteinExistence type="predicted"/>
<evidence type="ECO:0008006" key="4">
    <source>
        <dbReference type="Google" id="ProtNLM"/>
    </source>
</evidence>